<evidence type="ECO:0000259" key="17">
    <source>
        <dbReference type="PROSITE" id="PS50901"/>
    </source>
</evidence>
<evidence type="ECO:0000256" key="7">
    <source>
        <dbReference type="ARBA" id="ARBA00022829"/>
    </source>
</evidence>
<evidence type="ECO:0000256" key="14">
    <source>
        <dbReference type="PROSITE-ProRule" id="PRU00289"/>
    </source>
</evidence>
<feature type="domain" description="FtsK" evidence="17">
    <location>
        <begin position="540"/>
        <end position="727"/>
    </location>
</feature>
<dbReference type="Pfam" id="PF13491">
    <property type="entry name" value="FtsK_4TM"/>
    <property type="match status" value="1"/>
</dbReference>
<dbReference type="PROSITE" id="PS50901">
    <property type="entry name" value="FTSK"/>
    <property type="match status" value="1"/>
</dbReference>
<keyword evidence="8 14" id="KW-0067">ATP-binding</keyword>
<feature type="binding site" evidence="14">
    <location>
        <begin position="557"/>
        <end position="564"/>
    </location>
    <ligand>
        <name>ATP</name>
        <dbReference type="ChEBI" id="CHEBI:30616"/>
    </ligand>
</feature>
<evidence type="ECO:0000313" key="19">
    <source>
        <dbReference type="Proteomes" id="UP000543804"/>
    </source>
</evidence>
<dbReference type="GO" id="GO:0005524">
    <property type="term" value="F:ATP binding"/>
    <property type="evidence" value="ECO:0007669"/>
    <property type="project" value="UniProtKB-UniRule"/>
</dbReference>
<dbReference type="CDD" id="cd01127">
    <property type="entry name" value="TrwB_TraG_TraD_VirD4"/>
    <property type="match status" value="1"/>
</dbReference>
<evidence type="ECO:0000313" key="18">
    <source>
        <dbReference type="EMBL" id="NMD99752.1"/>
    </source>
</evidence>
<feature type="region of interest" description="Disordered" evidence="15">
    <location>
        <begin position="234"/>
        <end position="296"/>
    </location>
</feature>
<name>A0A848BBH0_9FIRM</name>
<dbReference type="Pfam" id="PF09397">
    <property type="entry name" value="FtsK_gamma"/>
    <property type="match status" value="1"/>
</dbReference>
<keyword evidence="11 16" id="KW-0472">Membrane</keyword>
<accession>A0A848BBH0</accession>
<feature type="transmembrane region" description="Helical" evidence="16">
    <location>
        <begin position="40"/>
        <end position="65"/>
    </location>
</feature>
<keyword evidence="3" id="KW-1003">Cell membrane</keyword>
<evidence type="ECO:0000256" key="8">
    <source>
        <dbReference type="ARBA" id="ARBA00022840"/>
    </source>
</evidence>
<dbReference type="GO" id="GO:0003677">
    <property type="term" value="F:DNA binding"/>
    <property type="evidence" value="ECO:0007669"/>
    <property type="project" value="UniProtKB-KW"/>
</dbReference>
<keyword evidence="6 14" id="KW-0547">Nucleotide-binding</keyword>
<dbReference type="InterPro" id="IPR041027">
    <property type="entry name" value="FtsK_alpha"/>
</dbReference>
<evidence type="ECO:0000256" key="13">
    <source>
        <dbReference type="ARBA" id="ARBA00024986"/>
    </source>
</evidence>
<evidence type="ECO:0000256" key="16">
    <source>
        <dbReference type="SAM" id="Phobius"/>
    </source>
</evidence>
<comment type="caution">
    <text evidence="18">The sequence shown here is derived from an EMBL/GenBank/DDBJ whole genome shotgun (WGS) entry which is preliminary data.</text>
</comment>
<gene>
    <name evidence="18" type="ORF">HF878_09855</name>
</gene>
<organism evidence="18 19">
    <name type="scientific">Selenomonas bovis</name>
    <dbReference type="NCBI Taxonomy" id="416586"/>
    <lineage>
        <taxon>Bacteria</taxon>
        <taxon>Bacillati</taxon>
        <taxon>Bacillota</taxon>
        <taxon>Negativicutes</taxon>
        <taxon>Selenomonadales</taxon>
        <taxon>Selenomonadaceae</taxon>
        <taxon>Selenomonas</taxon>
    </lineage>
</organism>
<evidence type="ECO:0000256" key="1">
    <source>
        <dbReference type="ARBA" id="ARBA00004651"/>
    </source>
</evidence>
<feature type="transmembrane region" description="Helical" evidence="16">
    <location>
        <begin position="134"/>
        <end position="153"/>
    </location>
</feature>
<dbReference type="Gene3D" id="1.10.10.10">
    <property type="entry name" value="Winged helix-like DNA-binding domain superfamily/Winged helix DNA-binding domain"/>
    <property type="match status" value="1"/>
</dbReference>
<feature type="transmembrane region" description="Helical" evidence="16">
    <location>
        <begin position="160"/>
        <end position="183"/>
    </location>
</feature>
<feature type="compositionally biased region" description="Basic residues" evidence="15">
    <location>
        <begin position="1"/>
        <end position="11"/>
    </location>
</feature>
<dbReference type="PANTHER" id="PTHR22683:SF41">
    <property type="entry name" value="DNA TRANSLOCASE FTSK"/>
    <property type="match status" value="1"/>
</dbReference>
<dbReference type="InterPro" id="IPR018541">
    <property type="entry name" value="Ftsk_gamma"/>
</dbReference>
<keyword evidence="9 16" id="KW-1133">Transmembrane helix</keyword>
<protein>
    <submittedName>
        <fullName evidence="18">DNA translocase FtsK</fullName>
    </submittedName>
</protein>
<evidence type="ECO:0000256" key="4">
    <source>
        <dbReference type="ARBA" id="ARBA00022618"/>
    </source>
</evidence>
<evidence type="ECO:0000256" key="5">
    <source>
        <dbReference type="ARBA" id="ARBA00022692"/>
    </source>
</evidence>
<dbReference type="GO" id="GO:0007059">
    <property type="term" value="P:chromosome segregation"/>
    <property type="evidence" value="ECO:0007669"/>
    <property type="project" value="UniProtKB-KW"/>
</dbReference>
<dbReference type="Pfam" id="PF17854">
    <property type="entry name" value="FtsK_alpha"/>
    <property type="match status" value="1"/>
</dbReference>
<comment type="similarity">
    <text evidence="2">Belongs to the FtsK/SpoIIIE/SftA family.</text>
</comment>
<dbReference type="Gene3D" id="3.30.980.40">
    <property type="match status" value="1"/>
</dbReference>
<dbReference type="RefSeq" id="WP_170077973.1">
    <property type="nucleotide sequence ID" value="NZ_JABAFA010000053.1"/>
</dbReference>
<dbReference type="Pfam" id="PF01580">
    <property type="entry name" value="FtsK_SpoIIIE"/>
    <property type="match status" value="1"/>
</dbReference>
<feature type="compositionally biased region" description="Pro residues" evidence="15">
    <location>
        <begin position="391"/>
        <end position="403"/>
    </location>
</feature>
<keyword evidence="5 16" id="KW-0812">Transmembrane</keyword>
<dbReference type="GO" id="GO:0051301">
    <property type="term" value="P:cell division"/>
    <property type="evidence" value="ECO:0007669"/>
    <property type="project" value="UniProtKB-KW"/>
</dbReference>
<dbReference type="InterPro" id="IPR025199">
    <property type="entry name" value="FtsK_4TM"/>
</dbReference>
<evidence type="ECO:0000256" key="3">
    <source>
        <dbReference type="ARBA" id="ARBA00022475"/>
    </source>
</evidence>
<reference evidence="18 19" key="1">
    <citation type="submission" date="2020-04" db="EMBL/GenBank/DDBJ databases">
        <authorList>
            <person name="Hitch T.C.A."/>
            <person name="Wylensek D."/>
            <person name="Clavel T."/>
        </authorList>
    </citation>
    <scope>NUCLEOTIDE SEQUENCE [LARGE SCALE GENOMIC DNA]</scope>
    <source>
        <strain evidence="18 19">PG-130-P53-12</strain>
    </source>
</reference>
<feature type="region of interest" description="Disordered" evidence="15">
    <location>
        <begin position="379"/>
        <end position="403"/>
    </location>
</feature>
<dbReference type="PANTHER" id="PTHR22683">
    <property type="entry name" value="SPORULATION PROTEIN RELATED"/>
    <property type="match status" value="1"/>
</dbReference>
<keyword evidence="4" id="KW-0132">Cell division</keyword>
<feature type="compositionally biased region" description="Basic and acidic residues" evidence="15">
    <location>
        <begin position="269"/>
        <end position="279"/>
    </location>
</feature>
<dbReference type="AlphaFoldDB" id="A0A848BBH0"/>
<proteinExistence type="inferred from homology"/>
<dbReference type="EMBL" id="JABAFA010000053">
    <property type="protein sequence ID" value="NMD99752.1"/>
    <property type="molecule type" value="Genomic_DNA"/>
</dbReference>
<dbReference type="SMART" id="SM00843">
    <property type="entry name" value="Ftsk_gamma"/>
    <property type="match status" value="1"/>
</dbReference>
<dbReference type="SUPFAM" id="SSF46785">
    <property type="entry name" value="Winged helix' DNA-binding domain"/>
    <property type="match status" value="1"/>
</dbReference>
<dbReference type="InterPro" id="IPR036390">
    <property type="entry name" value="WH_DNA-bd_sf"/>
</dbReference>
<dbReference type="SUPFAM" id="SSF52540">
    <property type="entry name" value="P-loop containing nucleoside triphosphate hydrolases"/>
    <property type="match status" value="1"/>
</dbReference>
<feature type="transmembrane region" description="Helical" evidence="16">
    <location>
        <begin position="104"/>
        <end position="122"/>
    </location>
</feature>
<evidence type="ECO:0000256" key="12">
    <source>
        <dbReference type="ARBA" id="ARBA00023306"/>
    </source>
</evidence>
<evidence type="ECO:0000256" key="11">
    <source>
        <dbReference type="ARBA" id="ARBA00023136"/>
    </source>
</evidence>
<keyword evidence="19" id="KW-1185">Reference proteome</keyword>
<keyword evidence="12" id="KW-0131">Cell cycle</keyword>
<comment type="subcellular location">
    <subcellularLocation>
        <location evidence="1">Cell membrane</location>
        <topology evidence="1">Multi-pass membrane protein</topology>
    </subcellularLocation>
</comment>
<keyword evidence="10" id="KW-0238">DNA-binding</keyword>
<dbReference type="InterPro" id="IPR036388">
    <property type="entry name" value="WH-like_DNA-bd_sf"/>
</dbReference>
<evidence type="ECO:0000256" key="10">
    <source>
        <dbReference type="ARBA" id="ARBA00023125"/>
    </source>
</evidence>
<dbReference type="Proteomes" id="UP000543804">
    <property type="component" value="Unassembled WGS sequence"/>
</dbReference>
<evidence type="ECO:0000256" key="15">
    <source>
        <dbReference type="SAM" id="MobiDB-lite"/>
    </source>
</evidence>
<dbReference type="Gene3D" id="3.40.50.300">
    <property type="entry name" value="P-loop containing nucleotide triphosphate hydrolases"/>
    <property type="match status" value="1"/>
</dbReference>
<evidence type="ECO:0000256" key="9">
    <source>
        <dbReference type="ARBA" id="ARBA00022989"/>
    </source>
</evidence>
<feature type="transmembrane region" description="Helical" evidence="16">
    <location>
        <begin position="71"/>
        <end position="92"/>
    </location>
</feature>
<sequence length="887" mass="93942">MKKKTPAKKPAARATKAQRQAARRKPAPAAPGRRYELIGLLFFAAGLISACGLAGLNVGFVGLTFAKCLHYLFGVGAALVVLLILLIGWQYMTKHRGLRYSLRFFGLTALFALALAAYHHFVTIPGAEILPESLPRGGGLIGGGLLLIIRRFFGVDGAIIVIGVGLVGAVLLSTTWSLAAGLLKTEETAKRGAQAAGKAVAVTCDRVAEVGERAGGQVVEKVRAKAQSFYNQAADHRFSEPPVAEQTADEGETVAAAAPQDPPASHMAAWEREPEREASAEPPAATAPEPPRFTIDYGARGAEEPALTPEDMAAEEDEADEEAAARAGLAALAAAGVAGAAEAAAAVPTAAGTGSAAAASATHLTKAPEYSTLARSDSMTAHFPGEDAPEHPPAAPAAPPPKPYVLPKVTDILTKNVKKKSVALEMEIEDNARTLAKTLHDFHVDAKIINVCHGPAVTRYELEPAPGVKVSKITNLSEDLALSLAAFSVRIEPIPGKAAIGIEVPNKELEGVRLREVLENEKFAKAKSKLTVGLGMDIGGQAIFADLAKMPHLLVAGATGSGKSVCINTLITSILFKAKPDEVKFILIDPKMVELSNYNGIPHLMVPVVTEAKKAASVLNWAVQEMEKRYAKFAEHNVRNMQTYNAHFPEETMPAIVIIIDELADLMMVAPHDVEDAICRLAQKARAAGIHMVLATQRPSVDVITGIIKANIPSRISFAVSSQIDSRTILDASGAEKLLGKGDMLFYPVGAAKPRRVQGAFISDEEVEKLLDFIRAQGQEAETNEEIVAFTENAMREEEEGKSGGHKKPKIDELLGEAVNCVMSTGIASSSGIQRRFSIGYTRAARLIDTMAELGIVGPSQGSKPRDILMSADEARQAVEQAVAANA</sequence>
<dbReference type="InterPro" id="IPR002543">
    <property type="entry name" value="FtsK_dom"/>
</dbReference>
<feature type="region of interest" description="Disordered" evidence="15">
    <location>
        <begin position="1"/>
        <end position="28"/>
    </location>
</feature>
<dbReference type="InterPro" id="IPR050206">
    <property type="entry name" value="FtsK/SpoIIIE/SftA"/>
</dbReference>
<evidence type="ECO:0000256" key="6">
    <source>
        <dbReference type="ARBA" id="ARBA00022741"/>
    </source>
</evidence>
<comment type="function">
    <text evidence="13">Essential cell division protein that coordinates cell division and chromosome segregation. The N-terminus is involved in assembly of the cell-division machinery. The C-terminus functions as a DNA motor that moves dsDNA in an ATP-dependent manner towards the dif recombination site, which is located within the replication terminus region. Required for activation of the Xer recombinase, allowing activation of chromosome unlinking by recombination.</text>
</comment>
<dbReference type="GO" id="GO:0005886">
    <property type="term" value="C:plasma membrane"/>
    <property type="evidence" value="ECO:0007669"/>
    <property type="project" value="UniProtKB-SubCell"/>
</dbReference>
<dbReference type="InterPro" id="IPR027417">
    <property type="entry name" value="P-loop_NTPase"/>
</dbReference>
<keyword evidence="7" id="KW-0159">Chromosome partition</keyword>
<evidence type="ECO:0000256" key="2">
    <source>
        <dbReference type="ARBA" id="ARBA00006474"/>
    </source>
</evidence>